<gene>
    <name evidence="2" type="ORF">EZS28_055277</name>
</gene>
<feature type="chain" id="PRO_5023936340" evidence="1">
    <location>
        <begin position="19"/>
        <end position="47"/>
    </location>
</feature>
<dbReference type="AlphaFoldDB" id="A0A5J4Q484"/>
<evidence type="ECO:0000256" key="1">
    <source>
        <dbReference type="SAM" id="SignalP"/>
    </source>
</evidence>
<evidence type="ECO:0000313" key="2">
    <source>
        <dbReference type="EMBL" id="KAA6316332.1"/>
    </source>
</evidence>
<dbReference type="Proteomes" id="UP000324800">
    <property type="component" value="Unassembled WGS sequence"/>
</dbReference>
<keyword evidence="1" id="KW-0732">Signal</keyword>
<evidence type="ECO:0000313" key="3">
    <source>
        <dbReference type="Proteomes" id="UP000324800"/>
    </source>
</evidence>
<protein>
    <submittedName>
        <fullName evidence="2">Uncharacterized protein</fullName>
    </submittedName>
</protein>
<proteinExistence type="predicted"/>
<name>A0A5J4Q484_9EUKA</name>
<feature type="non-terminal residue" evidence="2">
    <location>
        <position position="1"/>
    </location>
</feature>
<organism evidence="2 3">
    <name type="scientific">Streblomastix strix</name>
    <dbReference type="NCBI Taxonomy" id="222440"/>
    <lineage>
        <taxon>Eukaryota</taxon>
        <taxon>Metamonada</taxon>
        <taxon>Preaxostyla</taxon>
        <taxon>Oxymonadida</taxon>
        <taxon>Streblomastigidae</taxon>
        <taxon>Streblomastix</taxon>
    </lineage>
</organism>
<feature type="signal peptide" evidence="1">
    <location>
        <begin position="1"/>
        <end position="18"/>
    </location>
</feature>
<dbReference type="EMBL" id="SNRW01047044">
    <property type="protein sequence ID" value="KAA6316332.1"/>
    <property type="molecule type" value="Genomic_DNA"/>
</dbReference>
<reference evidence="2 3" key="1">
    <citation type="submission" date="2019-03" db="EMBL/GenBank/DDBJ databases">
        <title>Single cell metagenomics reveals metabolic interactions within the superorganism composed of flagellate Streblomastix strix and complex community of Bacteroidetes bacteria on its surface.</title>
        <authorList>
            <person name="Treitli S.C."/>
            <person name="Kolisko M."/>
            <person name="Husnik F."/>
            <person name="Keeling P."/>
            <person name="Hampl V."/>
        </authorList>
    </citation>
    <scope>NUCLEOTIDE SEQUENCE [LARGE SCALE GENOMIC DNA]</scope>
    <source>
        <strain evidence="2">ST1C</strain>
    </source>
</reference>
<accession>A0A5J4Q484</accession>
<sequence length="47" mass="5090">SAFSILLIPIPQCIVVSAQGGAVTVWSIHGENLGQLATQQWNRNKEN</sequence>
<comment type="caution">
    <text evidence="2">The sequence shown here is derived from an EMBL/GenBank/DDBJ whole genome shotgun (WGS) entry which is preliminary data.</text>
</comment>